<protein>
    <submittedName>
        <fullName evidence="1">Sigma factor G inhibitor Gin</fullName>
    </submittedName>
</protein>
<dbReference type="EMBL" id="JADZSC010000006">
    <property type="protein sequence ID" value="MBH0231864.1"/>
    <property type="molecule type" value="Genomic_DNA"/>
</dbReference>
<dbReference type="Proteomes" id="UP000614490">
    <property type="component" value="Unassembled WGS sequence"/>
</dbReference>
<name>A0A931HYS5_9BACI</name>
<evidence type="ECO:0000313" key="1">
    <source>
        <dbReference type="EMBL" id="MBH0231864.1"/>
    </source>
</evidence>
<accession>A0A931HYS5</accession>
<dbReference type="Pfam" id="PF10764">
    <property type="entry name" value="Gin"/>
    <property type="match status" value="1"/>
</dbReference>
<gene>
    <name evidence="1" type="ORF">H0267_16835</name>
</gene>
<evidence type="ECO:0000313" key="2">
    <source>
        <dbReference type="Proteomes" id="UP000614490"/>
    </source>
</evidence>
<dbReference type="AlphaFoldDB" id="A0A931HYS5"/>
<dbReference type="InterPro" id="IPR019700">
    <property type="entry name" value="Sigma-G_inhibitor_Gin"/>
</dbReference>
<comment type="caution">
    <text evidence="1">The sequence shown here is derived from an EMBL/GenBank/DDBJ whole genome shotgun (WGS) entry which is preliminary data.</text>
</comment>
<keyword evidence="2" id="KW-1185">Reference proteome</keyword>
<sequence length="59" mass="6863">MHNPSCNICSKETKDGIYLLRVYICHSCEKEIIDTPADDPKYKYFVQQMAKAHRTMIPS</sequence>
<dbReference type="RefSeq" id="WP_197318495.1">
    <property type="nucleotide sequence ID" value="NZ_JADZSC010000006.1"/>
</dbReference>
<reference evidence="1 2" key="1">
    <citation type="journal article" date="2005" name="Int. J. Syst. Evol. Microbiol.">
        <title>Halobacillus yeomjeoni sp. nov., isolated from a marine solar saltern in Korea.</title>
        <authorList>
            <person name="Yoon J.H."/>
            <person name="Kang S.J."/>
            <person name="Lee C.H."/>
            <person name="Oh H.W."/>
            <person name="Oh T.K."/>
        </authorList>
    </citation>
    <scope>NUCLEOTIDE SEQUENCE [LARGE SCALE GENOMIC DNA]</scope>
    <source>
        <strain evidence="1 2">KCTC 3957</strain>
    </source>
</reference>
<proteinExistence type="predicted"/>
<organism evidence="1 2">
    <name type="scientific">Halobacillus yeomjeoni</name>
    <dbReference type="NCBI Taxonomy" id="311194"/>
    <lineage>
        <taxon>Bacteria</taxon>
        <taxon>Bacillati</taxon>
        <taxon>Bacillota</taxon>
        <taxon>Bacilli</taxon>
        <taxon>Bacillales</taxon>
        <taxon>Bacillaceae</taxon>
        <taxon>Halobacillus</taxon>
    </lineage>
</organism>